<evidence type="ECO:0000313" key="2">
    <source>
        <dbReference type="Proteomes" id="UP001064933"/>
    </source>
</evidence>
<name>A0ABY6B696_9BURK</name>
<gene>
    <name evidence="1" type="ORF">N4261_14955</name>
</gene>
<dbReference type="Proteomes" id="UP001064933">
    <property type="component" value="Chromosome"/>
</dbReference>
<accession>A0ABY6B696</accession>
<protein>
    <submittedName>
        <fullName evidence="1">DUF3833 domain-containing protein</fullName>
    </submittedName>
</protein>
<organism evidence="1 2">
    <name type="scientific">Roseateles amylovorans</name>
    <dbReference type="NCBI Taxonomy" id="2978473"/>
    <lineage>
        <taxon>Bacteria</taxon>
        <taxon>Pseudomonadati</taxon>
        <taxon>Pseudomonadota</taxon>
        <taxon>Betaproteobacteria</taxon>
        <taxon>Burkholderiales</taxon>
        <taxon>Sphaerotilaceae</taxon>
        <taxon>Roseateles</taxon>
    </lineage>
</organism>
<dbReference type="Pfam" id="PF12915">
    <property type="entry name" value="DUF3833"/>
    <property type="match status" value="1"/>
</dbReference>
<reference evidence="1" key="1">
    <citation type="submission" date="2022-10" db="EMBL/GenBank/DDBJ databases">
        <title>Characterization and whole genome sequencing of a new Roseateles species, isolated from fresh water.</title>
        <authorList>
            <person name="Guliayeva D.Y."/>
            <person name="Akhremchuk A.E."/>
            <person name="Sikolenko M.A."/>
            <person name="Valentovich L.N."/>
            <person name="Sidarenka A.V."/>
        </authorList>
    </citation>
    <scope>NUCLEOTIDE SEQUENCE</scope>
    <source>
        <strain evidence="1">BIM B-1768</strain>
    </source>
</reference>
<proteinExistence type="predicted"/>
<dbReference type="EMBL" id="CP104562">
    <property type="protein sequence ID" value="UXH80900.1"/>
    <property type="molecule type" value="Genomic_DNA"/>
</dbReference>
<keyword evidence="2" id="KW-1185">Reference proteome</keyword>
<evidence type="ECO:0000313" key="1">
    <source>
        <dbReference type="EMBL" id="UXH80900.1"/>
    </source>
</evidence>
<sequence length="170" mass="19051">MPLLSGCAGADLTDFSGQKPTFDFRRYFDGRLVAHGMVLNRSGKVLRRMVVTMDCSWTDGPETTGVLDESFVYDDGERQQRKWRVRREANGRYTGTADDVVGTATGAATGPAFNWRYTLKVPVGDSVYDLDFDDWMVLIDDDTLLNKAVMSKLGVRVGEVLLSFRHVDRV</sequence>
<dbReference type="InterPro" id="IPR024409">
    <property type="entry name" value="DUF3833"/>
</dbReference>